<dbReference type="AlphaFoldDB" id="A0A067EQT9"/>
<gene>
    <name evidence="1" type="ORF">CISIN_1g0201162mg</name>
</gene>
<feature type="non-terminal residue" evidence="1">
    <location>
        <position position="19"/>
    </location>
</feature>
<evidence type="ECO:0000313" key="1">
    <source>
        <dbReference type="EMBL" id="KDO53572.1"/>
    </source>
</evidence>
<organism evidence="1 2">
    <name type="scientific">Citrus sinensis</name>
    <name type="common">Sweet orange</name>
    <name type="synonym">Citrus aurantium var. sinensis</name>
    <dbReference type="NCBI Taxonomy" id="2711"/>
    <lineage>
        <taxon>Eukaryota</taxon>
        <taxon>Viridiplantae</taxon>
        <taxon>Streptophyta</taxon>
        <taxon>Embryophyta</taxon>
        <taxon>Tracheophyta</taxon>
        <taxon>Spermatophyta</taxon>
        <taxon>Magnoliopsida</taxon>
        <taxon>eudicotyledons</taxon>
        <taxon>Gunneridae</taxon>
        <taxon>Pentapetalae</taxon>
        <taxon>rosids</taxon>
        <taxon>malvids</taxon>
        <taxon>Sapindales</taxon>
        <taxon>Rutaceae</taxon>
        <taxon>Aurantioideae</taxon>
        <taxon>Citrus</taxon>
    </lineage>
</organism>
<dbReference type="Proteomes" id="UP000027120">
    <property type="component" value="Unassembled WGS sequence"/>
</dbReference>
<evidence type="ECO:0000313" key="2">
    <source>
        <dbReference type="Proteomes" id="UP000027120"/>
    </source>
</evidence>
<accession>A0A067EQT9</accession>
<sequence>MGGKCADGAEINSIEEDSA</sequence>
<dbReference type="EMBL" id="KK785011">
    <property type="protein sequence ID" value="KDO53572.1"/>
    <property type="molecule type" value="Genomic_DNA"/>
</dbReference>
<keyword evidence="2" id="KW-1185">Reference proteome</keyword>
<proteinExistence type="predicted"/>
<name>A0A067EQT9_CITSI</name>
<protein>
    <submittedName>
        <fullName evidence="1">Uncharacterized protein</fullName>
    </submittedName>
</protein>
<reference evidence="1 2" key="1">
    <citation type="submission" date="2014-04" db="EMBL/GenBank/DDBJ databases">
        <authorList>
            <consortium name="International Citrus Genome Consortium"/>
            <person name="Gmitter F."/>
            <person name="Chen C."/>
            <person name="Farmerie W."/>
            <person name="Harkins T."/>
            <person name="Desany B."/>
            <person name="Mohiuddin M."/>
            <person name="Kodira C."/>
            <person name="Borodovsky M."/>
            <person name="Lomsadze A."/>
            <person name="Burns P."/>
            <person name="Jenkins J."/>
            <person name="Prochnik S."/>
            <person name="Shu S."/>
            <person name="Chapman J."/>
            <person name="Pitluck S."/>
            <person name="Schmutz J."/>
            <person name="Rokhsar D."/>
        </authorList>
    </citation>
    <scope>NUCLEOTIDE SEQUENCE</scope>
</reference>